<dbReference type="AlphaFoldDB" id="A0A517Z2A5"/>
<evidence type="ECO:0000313" key="2">
    <source>
        <dbReference type="EMBL" id="QDU36597.1"/>
    </source>
</evidence>
<protein>
    <submittedName>
        <fullName evidence="2">Uncharacterized protein</fullName>
    </submittedName>
</protein>
<reference evidence="2 3" key="1">
    <citation type="submission" date="2019-02" db="EMBL/GenBank/DDBJ databases">
        <title>Deep-cultivation of Planctomycetes and their phenomic and genomic characterization uncovers novel biology.</title>
        <authorList>
            <person name="Wiegand S."/>
            <person name="Jogler M."/>
            <person name="Boedeker C."/>
            <person name="Pinto D."/>
            <person name="Vollmers J."/>
            <person name="Rivas-Marin E."/>
            <person name="Kohn T."/>
            <person name="Peeters S.H."/>
            <person name="Heuer A."/>
            <person name="Rast P."/>
            <person name="Oberbeckmann S."/>
            <person name="Bunk B."/>
            <person name="Jeske O."/>
            <person name="Meyerdierks A."/>
            <person name="Storesund J.E."/>
            <person name="Kallscheuer N."/>
            <person name="Luecker S."/>
            <person name="Lage O.M."/>
            <person name="Pohl T."/>
            <person name="Merkel B.J."/>
            <person name="Hornburger P."/>
            <person name="Mueller R.-W."/>
            <person name="Bruemmer F."/>
            <person name="Labrenz M."/>
            <person name="Spormann A.M."/>
            <person name="Op den Camp H."/>
            <person name="Overmann J."/>
            <person name="Amann R."/>
            <person name="Jetten M.S.M."/>
            <person name="Mascher T."/>
            <person name="Medema M.H."/>
            <person name="Devos D.P."/>
            <person name="Kaster A.-K."/>
            <person name="Ovreas L."/>
            <person name="Rohde M."/>
            <person name="Galperin M.Y."/>
            <person name="Jogler C."/>
        </authorList>
    </citation>
    <scope>NUCLEOTIDE SEQUENCE [LARGE SCALE GENOMIC DNA]</scope>
    <source>
        <strain evidence="2 3">Mal4</strain>
    </source>
</reference>
<evidence type="ECO:0000256" key="1">
    <source>
        <dbReference type="SAM" id="Phobius"/>
    </source>
</evidence>
<organism evidence="2 3">
    <name type="scientific">Maioricimonas rarisocia</name>
    <dbReference type="NCBI Taxonomy" id="2528026"/>
    <lineage>
        <taxon>Bacteria</taxon>
        <taxon>Pseudomonadati</taxon>
        <taxon>Planctomycetota</taxon>
        <taxon>Planctomycetia</taxon>
        <taxon>Planctomycetales</taxon>
        <taxon>Planctomycetaceae</taxon>
        <taxon>Maioricimonas</taxon>
    </lineage>
</organism>
<keyword evidence="3" id="KW-1185">Reference proteome</keyword>
<dbReference type="RefSeq" id="WP_145367241.1">
    <property type="nucleotide sequence ID" value="NZ_CP036275.1"/>
</dbReference>
<dbReference type="Proteomes" id="UP000320496">
    <property type="component" value="Chromosome"/>
</dbReference>
<name>A0A517Z2A5_9PLAN</name>
<feature type="transmembrane region" description="Helical" evidence="1">
    <location>
        <begin position="15"/>
        <end position="33"/>
    </location>
</feature>
<keyword evidence="1" id="KW-0812">Transmembrane</keyword>
<gene>
    <name evidence="2" type="ORF">Mal4_08840</name>
</gene>
<evidence type="ECO:0000313" key="3">
    <source>
        <dbReference type="Proteomes" id="UP000320496"/>
    </source>
</evidence>
<proteinExistence type="predicted"/>
<sequence>MTTLEATTTDRPGGVIRLLAAVAVVALLWLVLLPRLSRLPSVQARSEWLDERGIDPAAMYYTELEAMEPILHRLERRRRGLPATSTSGSSTRR</sequence>
<dbReference type="EMBL" id="CP036275">
    <property type="protein sequence ID" value="QDU36597.1"/>
    <property type="molecule type" value="Genomic_DNA"/>
</dbReference>
<keyword evidence="1" id="KW-0472">Membrane</keyword>
<accession>A0A517Z2A5</accession>
<dbReference type="OrthoDB" id="284920at2"/>
<keyword evidence="1" id="KW-1133">Transmembrane helix</keyword>
<dbReference type="KEGG" id="mri:Mal4_08840"/>